<sequence>MAYFVAILTPNSARSCVMQSTLPTKGIDGPIISTVSISLKDFLPSILLLMVIIVAVVIVTVIWVVIFVNVNVGVIIVVRSLAVVVDVVVGVLLSSILSFVIIGILDRLRFIIGPLVCPPMKASISFSEFGTMFGHKNANSWNLLI</sequence>
<feature type="transmembrane region" description="Helical" evidence="1">
    <location>
        <begin position="80"/>
        <end position="105"/>
    </location>
</feature>
<evidence type="ECO:0000313" key="2">
    <source>
        <dbReference type="EMBL" id="GJT45215.1"/>
    </source>
</evidence>
<reference evidence="2" key="2">
    <citation type="submission" date="2022-01" db="EMBL/GenBank/DDBJ databases">
        <authorList>
            <person name="Yamashiro T."/>
            <person name="Shiraishi A."/>
            <person name="Satake H."/>
            <person name="Nakayama K."/>
        </authorList>
    </citation>
    <scope>NUCLEOTIDE SEQUENCE</scope>
</reference>
<name>A0ABQ5E1A0_9ASTR</name>
<feature type="transmembrane region" description="Helical" evidence="1">
    <location>
        <begin position="46"/>
        <end position="68"/>
    </location>
</feature>
<organism evidence="2 3">
    <name type="scientific">Tanacetum coccineum</name>
    <dbReference type="NCBI Taxonomy" id="301880"/>
    <lineage>
        <taxon>Eukaryota</taxon>
        <taxon>Viridiplantae</taxon>
        <taxon>Streptophyta</taxon>
        <taxon>Embryophyta</taxon>
        <taxon>Tracheophyta</taxon>
        <taxon>Spermatophyta</taxon>
        <taxon>Magnoliopsida</taxon>
        <taxon>eudicotyledons</taxon>
        <taxon>Gunneridae</taxon>
        <taxon>Pentapetalae</taxon>
        <taxon>asterids</taxon>
        <taxon>campanulids</taxon>
        <taxon>Asterales</taxon>
        <taxon>Asteraceae</taxon>
        <taxon>Asteroideae</taxon>
        <taxon>Anthemideae</taxon>
        <taxon>Anthemidinae</taxon>
        <taxon>Tanacetum</taxon>
    </lineage>
</organism>
<dbReference type="Proteomes" id="UP001151760">
    <property type="component" value="Unassembled WGS sequence"/>
</dbReference>
<protein>
    <submittedName>
        <fullName evidence="2">Uncharacterized protein</fullName>
    </submittedName>
</protein>
<accession>A0ABQ5E1A0</accession>
<proteinExistence type="predicted"/>
<evidence type="ECO:0000256" key="1">
    <source>
        <dbReference type="SAM" id="Phobius"/>
    </source>
</evidence>
<keyword evidence="1" id="KW-0812">Transmembrane</keyword>
<keyword evidence="1" id="KW-0472">Membrane</keyword>
<comment type="caution">
    <text evidence="2">The sequence shown here is derived from an EMBL/GenBank/DDBJ whole genome shotgun (WGS) entry which is preliminary data.</text>
</comment>
<evidence type="ECO:0000313" key="3">
    <source>
        <dbReference type="Proteomes" id="UP001151760"/>
    </source>
</evidence>
<dbReference type="EMBL" id="BQNB010015882">
    <property type="protein sequence ID" value="GJT45215.1"/>
    <property type="molecule type" value="Genomic_DNA"/>
</dbReference>
<gene>
    <name evidence="2" type="ORF">Tco_0953930</name>
</gene>
<keyword evidence="3" id="KW-1185">Reference proteome</keyword>
<reference evidence="2" key="1">
    <citation type="journal article" date="2022" name="Int. J. Mol. Sci.">
        <title>Draft Genome of Tanacetum Coccineum: Genomic Comparison of Closely Related Tanacetum-Family Plants.</title>
        <authorList>
            <person name="Yamashiro T."/>
            <person name="Shiraishi A."/>
            <person name="Nakayama K."/>
            <person name="Satake H."/>
        </authorList>
    </citation>
    <scope>NUCLEOTIDE SEQUENCE</scope>
</reference>
<keyword evidence="1" id="KW-1133">Transmembrane helix</keyword>